<dbReference type="InterPro" id="IPR011006">
    <property type="entry name" value="CheY-like_superfamily"/>
</dbReference>
<feature type="modified residue" description="4-aspartylphosphate" evidence="8">
    <location>
        <position position="55"/>
    </location>
</feature>
<proteinExistence type="predicted"/>
<feature type="domain" description="Response regulatory" evidence="10">
    <location>
        <begin position="3"/>
        <end position="120"/>
    </location>
</feature>
<dbReference type="PANTHER" id="PTHR42713">
    <property type="entry name" value="HISTIDINE KINASE-RELATED"/>
    <property type="match status" value="1"/>
</dbReference>
<dbReference type="InterPro" id="IPR018060">
    <property type="entry name" value="HTH_AraC"/>
</dbReference>
<evidence type="ECO:0000256" key="7">
    <source>
        <dbReference type="ARBA" id="ARBA00023163"/>
    </source>
</evidence>
<name>A0ABX0JEP7_9BACL</name>
<dbReference type="EMBL" id="JAAOIW010000008">
    <property type="protein sequence ID" value="NHN32351.1"/>
    <property type="molecule type" value="Genomic_DNA"/>
</dbReference>
<gene>
    <name evidence="11" type="ORF">G9U52_21145</name>
</gene>
<dbReference type="InterPro" id="IPR009057">
    <property type="entry name" value="Homeodomain-like_sf"/>
</dbReference>
<keyword evidence="3 8" id="KW-0597">Phosphoprotein</keyword>
<evidence type="ECO:0000256" key="2">
    <source>
        <dbReference type="ARBA" id="ARBA00022490"/>
    </source>
</evidence>
<dbReference type="SUPFAM" id="SSF46689">
    <property type="entry name" value="Homeodomain-like"/>
    <property type="match status" value="2"/>
</dbReference>
<keyword evidence="5" id="KW-0805">Transcription regulation</keyword>
<keyword evidence="2" id="KW-0963">Cytoplasm</keyword>
<dbReference type="PROSITE" id="PS01124">
    <property type="entry name" value="HTH_ARAC_FAMILY_2"/>
    <property type="match status" value="1"/>
</dbReference>
<dbReference type="Proteomes" id="UP001165962">
    <property type="component" value="Unassembled WGS sequence"/>
</dbReference>
<evidence type="ECO:0000259" key="9">
    <source>
        <dbReference type="PROSITE" id="PS01124"/>
    </source>
</evidence>
<evidence type="ECO:0000313" key="12">
    <source>
        <dbReference type="Proteomes" id="UP001165962"/>
    </source>
</evidence>
<protein>
    <submittedName>
        <fullName evidence="11">Response regulator</fullName>
    </submittedName>
</protein>
<dbReference type="SUPFAM" id="SSF52172">
    <property type="entry name" value="CheY-like"/>
    <property type="match status" value="1"/>
</dbReference>
<dbReference type="Pfam" id="PF00072">
    <property type="entry name" value="Response_reg"/>
    <property type="match status" value="1"/>
</dbReference>
<comment type="subcellular location">
    <subcellularLocation>
        <location evidence="1">Cytoplasm</location>
    </subcellularLocation>
</comment>
<dbReference type="SMART" id="SM00448">
    <property type="entry name" value="REC"/>
    <property type="match status" value="1"/>
</dbReference>
<evidence type="ECO:0000256" key="6">
    <source>
        <dbReference type="ARBA" id="ARBA00023125"/>
    </source>
</evidence>
<evidence type="ECO:0000259" key="10">
    <source>
        <dbReference type="PROSITE" id="PS50110"/>
    </source>
</evidence>
<feature type="domain" description="HTH araC/xylS-type" evidence="9">
    <location>
        <begin position="161"/>
        <end position="262"/>
    </location>
</feature>
<dbReference type="PANTHER" id="PTHR42713:SF3">
    <property type="entry name" value="TRANSCRIPTIONAL REGULATORY PROTEIN HPTR"/>
    <property type="match status" value="1"/>
</dbReference>
<dbReference type="CDD" id="cd17536">
    <property type="entry name" value="REC_YesN-like"/>
    <property type="match status" value="1"/>
</dbReference>
<dbReference type="InterPro" id="IPR001789">
    <property type="entry name" value="Sig_transdc_resp-reg_receiver"/>
</dbReference>
<comment type="caution">
    <text evidence="11">The sequence shown here is derived from an EMBL/GenBank/DDBJ whole genome shotgun (WGS) entry which is preliminary data.</text>
</comment>
<keyword evidence="12" id="KW-1185">Reference proteome</keyword>
<keyword evidence="7" id="KW-0804">Transcription</keyword>
<keyword evidence="4" id="KW-0902">Two-component regulatory system</keyword>
<dbReference type="PROSITE" id="PS50110">
    <property type="entry name" value="RESPONSE_REGULATORY"/>
    <property type="match status" value="1"/>
</dbReference>
<evidence type="ECO:0000256" key="3">
    <source>
        <dbReference type="ARBA" id="ARBA00022553"/>
    </source>
</evidence>
<accession>A0ABX0JEP7</accession>
<evidence type="ECO:0000256" key="1">
    <source>
        <dbReference type="ARBA" id="ARBA00004496"/>
    </source>
</evidence>
<evidence type="ECO:0000256" key="5">
    <source>
        <dbReference type="ARBA" id="ARBA00023015"/>
    </source>
</evidence>
<dbReference type="Pfam" id="PF12833">
    <property type="entry name" value="HTH_18"/>
    <property type="match status" value="1"/>
</dbReference>
<organism evidence="11 12">
    <name type="scientific">Paenibacillus agricola</name>
    <dbReference type="NCBI Taxonomy" id="2716264"/>
    <lineage>
        <taxon>Bacteria</taxon>
        <taxon>Bacillati</taxon>
        <taxon>Bacillota</taxon>
        <taxon>Bacilli</taxon>
        <taxon>Bacillales</taxon>
        <taxon>Paenibacillaceae</taxon>
        <taxon>Paenibacillus</taxon>
    </lineage>
</organism>
<keyword evidence="6" id="KW-0238">DNA-binding</keyword>
<evidence type="ECO:0000313" key="11">
    <source>
        <dbReference type="EMBL" id="NHN32351.1"/>
    </source>
</evidence>
<dbReference type="InterPro" id="IPR051552">
    <property type="entry name" value="HptR"/>
</dbReference>
<sequence>MYTLLVVDDETKIRNGICNYFPWNEIGFEIVGQAKNGKQALDIVLKQHVDVVLSDIKMPVMSGIELAQELFSRAIKVKVVFLTGYKEFDYAQKALLYGVKSYIIKPTKYEELLETFTRIKDELDRERQQELAIPLPLAPDVSIQPPEAPADLPVEEQGYHEKKIAAIKAHIMEGYKDVTLEEVASLFHMNLYYLSKYFKKWTGQNFSQYVISVKMEKAAELLKDISYKSYEIGSAVGYDNAKNFSRAFKLYFGKSPREFRDSPH</sequence>
<dbReference type="Gene3D" id="3.40.50.2300">
    <property type="match status" value="1"/>
</dbReference>
<dbReference type="Gene3D" id="1.10.10.60">
    <property type="entry name" value="Homeodomain-like"/>
    <property type="match status" value="2"/>
</dbReference>
<dbReference type="RefSeq" id="WP_166152650.1">
    <property type="nucleotide sequence ID" value="NZ_JAAOIW010000008.1"/>
</dbReference>
<evidence type="ECO:0000256" key="4">
    <source>
        <dbReference type="ARBA" id="ARBA00023012"/>
    </source>
</evidence>
<evidence type="ECO:0000256" key="8">
    <source>
        <dbReference type="PROSITE-ProRule" id="PRU00169"/>
    </source>
</evidence>
<reference evidence="11" key="1">
    <citation type="submission" date="2020-03" db="EMBL/GenBank/DDBJ databases">
        <title>Draft sequencing of Paenibacilllus sp. S3N08.</title>
        <authorList>
            <person name="Kim D.-U."/>
        </authorList>
    </citation>
    <scope>NUCLEOTIDE SEQUENCE</scope>
    <source>
        <strain evidence="11">S3N08</strain>
    </source>
</reference>
<dbReference type="SMART" id="SM00342">
    <property type="entry name" value="HTH_ARAC"/>
    <property type="match status" value="1"/>
</dbReference>